<keyword evidence="2" id="KW-0732">Signal</keyword>
<organism evidence="3 4">
    <name type="scientific">Endozoicomonas euniceicola</name>
    <dbReference type="NCBI Taxonomy" id="1234143"/>
    <lineage>
        <taxon>Bacteria</taxon>
        <taxon>Pseudomonadati</taxon>
        <taxon>Pseudomonadota</taxon>
        <taxon>Gammaproteobacteria</taxon>
        <taxon>Oceanospirillales</taxon>
        <taxon>Endozoicomonadaceae</taxon>
        <taxon>Endozoicomonas</taxon>
    </lineage>
</organism>
<evidence type="ECO:0000313" key="3">
    <source>
        <dbReference type="EMBL" id="UYM16564.1"/>
    </source>
</evidence>
<evidence type="ECO:0000313" key="4">
    <source>
        <dbReference type="Proteomes" id="UP001163255"/>
    </source>
</evidence>
<accession>A0ABY6GX65</accession>
<dbReference type="EMBL" id="CP103300">
    <property type="protein sequence ID" value="UYM16564.1"/>
    <property type="molecule type" value="Genomic_DNA"/>
</dbReference>
<feature type="chain" id="PRO_5047273111" evidence="2">
    <location>
        <begin position="27"/>
        <end position="277"/>
    </location>
</feature>
<reference evidence="3" key="1">
    <citation type="submission" date="2022-10" db="EMBL/GenBank/DDBJ databases">
        <title>Completed Genome Sequence of two octocoral isolated bacterium, Endozoicomonas euniceicola EF212T and Endozoicomonas gorgoniicola PS125T.</title>
        <authorList>
            <person name="Chiou Y.-J."/>
            <person name="Chen Y.-H."/>
        </authorList>
    </citation>
    <scope>NUCLEOTIDE SEQUENCE</scope>
    <source>
        <strain evidence="3">EF212</strain>
    </source>
</reference>
<dbReference type="RefSeq" id="WP_262598858.1">
    <property type="nucleotide sequence ID" value="NZ_CP103300.1"/>
</dbReference>
<name>A0ABY6GX65_9GAMM</name>
<dbReference type="Proteomes" id="UP001163255">
    <property type="component" value="Chromosome"/>
</dbReference>
<proteinExistence type="predicted"/>
<feature type="region of interest" description="Disordered" evidence="1">
    <location>
        <begin position="226"/>
        <end position="258"/>
    </location>
</feature>
<evidence type="ECO:0000256" key="1">
    <source>
        <dbReference type="SAM" id="MobiDB-lite"/>
    </source>
</evidence>
<gene>
    <name evidence="3" type="ORF">NX720_01095</name>
</gene>
<feature type="compositionally biased region" description="Polar residues" evidence="1">
    <location>
        <begin position="226"/>
        <end position="243"/>
    </location>
</feature>
<feature type="signal peptide" evidence="2">
    <location>
        <begin position="1"/>
        <end position="26"/>
    </location>
</feature>
<sequence>MSGRLSCWRWCLGVVFLALASQWALAVNPSTSKKDEVVTKRFTKTYHNNDKKETWSVTAPRRVPVEGGEVEIITTIQRPSEAFEVRRYRFSIPGSCFGRGAREFNGTALVNFEVSSDFSLSGEATASDTVSGRASHRFRLHTRTAQQAGTYWAGILFGMPMLDADQIPFLSGKQISANNDGTFTHRVASGNEAEQNLILTLSESNNGGLELVRIEAEGEWTLQSISDNSQGGAAGENSGQTPFEEQFSEEGPLIQDDDENIHSGYCCWCFDSKEPKE</sequence>
<evidence type="ECO:0000256" key="2">
    <source>
        <dbReference type="SAM" id="SignalP"/>
    </source>
</evidence>
<keyword evidence="4" id="KW-1185">Reference proteome</keyword>
<protein>
    <submittedName>
        <fullName evidence="3">Uncharacterized protein</fullName>
    </submittedName>
</protein>